<dbReference type="InterPro" id="IPR027417">
    <property type="entry name" value="P-loop_NTPase"/>
</dbReference>
<accession>X0T6B4</accession>
<dbReference type="Pfam" id="PF01583">
    <property type="entry name" value="APS_kinase"/>
    <property type="match status" value="1"/>
</dbReference>
<dbReference type="EC" id="2.7.1.25" evidence="2"/>
<dbReference type="AlphaFoldDB" id="X0T6B4"/>
<dbReference type="GO" id="GO:0004020">
    <property type="term" value="F:adenylylsulfate kinase activity"/>
    <property type="evidence" value="ECO:0007669"/>
    <property type="project" value="UniProtKB-EC"/>
</dbReference>
<dbReference type="FunFam" id="3.40.50.300:FF:000802">
    <property type="entry name" value="Sulfate adenylyltransferase"/>
    <property type="match status" value="1"/>
</dbReference>
<dbReference type="GO" id="GO:0005524">
    <property type="term" value="F:ATP binding"/>
    <property type="evidence" value="ECO:0007669"/>
    <property type="project" value="UniProtKB-KW"/>
</dbReference>
<name>X0T6B4_9ZZZZ</name>
<evidence type="ECO:0000256" key="1">
    <source>
        <dbReference type="ARBA" id="ARBA00001823"/>
    </source>
</evidence>
<gene>
    <name evidence="9" type="ORF">S01H1_15225</name>
</gene>
<reference evidence="9" key="1">
    <citation type="journal article" date="2014" name="Front. Microbiol.">
        <title>High frequency of phylogenetically diverse reductive dehalogenase-homologous genes in deep subseafloor sedimentary metagenomes.</title>
        <authorList>
            <person name="Kawai M."/>
            <person name="Futagami T."/>
            <person name="Toyoda A."/>
            <person name="Takaki Y."/>
            <person name="Nishi S."/>
            <person name="Hori S."/>
            <person name="Arai W."/>
            <person name="Tsubouchi T."/>
            <person name="Morono Y."/>
            <person name="Uchiyama I."/>
            <person name="Ito T."/>
            <person name="Fujiyama A."/>
            <person name="Inagaki F."/>
            <person name="Takami H."/>
        </authorList>
    </citation>
    <scope>NUCLEOTIDE SEQUENCE</scope>
    <source>
        <strain evidence="9">Expedition CK06-06</strain>
    </source>
</reference>
<dbReference type="InterPro" id="IPR059117">
    <property type="entry name" value="APS_kinase_dom"/>
</dbReference>
<evidence type="ECO:0000256" key="5">
    <source>
        <dbReference type="ARBA" id="ARBA00022840"/>
    </source>
</evidence>
<feature type="region of interest" description="Disordered" evidence="7">
    <location>
        <begin position="220"/>
        <end position="245"/>
    </location>
</feature>
<dbReference type="GO" id="GO:0004781">
    <property type="term" value="F:sulfate adenylyltransferase (ATP) activity"/>
    <property type="evidence" value="ECO:0007669"/>
    <property type="project" value="TreeGrafter"/>
</dbReference>
<dbReference type="GO" id="GO:0019379">
    <property type="term" value="P:sulfate assimilation, phosphoadenylyl sulfate reduction by phosphoadenylyl-sulfate reductase (thioredoxin)"/>
    <property type="evidence" value="ECO:0007669"/>
    <property type="project" value="TreeGrafter"/>
</dbReference>
<dbReference type="GO" id="GO:0005737">
    <property type="term" value="C:cytoplasm"/>
    <property type="evidence" value="ECO:0007669"/>
    <property type="project" value="TreeGrafter"/>
</dbReference>
<evidence type="ECO:0000256" key="2">
    <source>
        <dbReference type="ARBA" id="ARBA00012121"/>
    </source>
</evidence>
<dbReference type="SUPFAM" id="SSF52374">
    <property type="entry name" value="Nucleotidylyl transferase"/>
    <property type="match status" value="1"/>
</dbReference>
<dbReference type="Gene3D" id="3.40.50.300">
    <property type="entry name" value="P-loop containing nucleotide triphosphate hydrolases"/>
    <property type="match status" value="1"/>
</dbReference>
<dbReference type="GO" id="GO:0010134">
    <property type="term" value="P:sulfate assimilation via adenylyl sulfate reduction"/>
    <property type="evidence" value="ECO:0007669"/>
    <property type="project" value="TreeGrafter"/>
</dbReference>
<evidence type="ECO:0000259" key="8">
    <source>
        <dbReference type="Pfam" id="PF01583"/>
    </source>
</evidence>
<evidence type="ECO:0000313" key="9">
    <source>
        <dbReference type="EMBL" id="GAF71615.1"/>
    </source>
</evidence>
<organism evidence="9">
    <name type="scientific">marine sediment metagenome</name>
    <dbReference type="NCBI Taxonomy" id="412755"/>
    <lineage>
        <taxon>unclassified sequences</taxon>
        <taxon>metagenomes</taxon>
        <taxon>ecological metagenomes</taxon>
    </lineage>
</organism>
<dbReference type="NCBIfam" id="TIGR00455">
    <property type="entry name" value="apsK"/>
    <property type="match status" value="1"/>
</dbReference>
<dbReference type="SUPFAM" id="SSF52540">
    <property type="entry name" value="P-loop containing nucleoside triphosphate hydrolases"/>
    <property type="match status" value="1"/>
</dbReference>
<dbReference type="InterPro" id="IPR014729">
    <property type="entry name" value="Rossmann-like_a/b/a_fold"/>
</dbReference>
<evidence type="ECO:0000256" key="4">
    <source>
        <dbReference type="ARBA" id="ARBA00022741"/>
    </source>
</evidence>
<dbReference type="HAMAP" id="MF_00065">
    <property type="entry name" value="Adenylyl_sulf_kinase"/>
    <property type="match status" value="1"/>
</dbReference>
<evidence type="ECO:0000256" key="6">
    <source>
        <dbReference type="ARBA" id="ARBA00024327"/>
    </source>
</evidence>
<keyword evidence="5" id="KW-0067">ATP-binding</keyword>
<keyword evidence="4" id="KW-0547">Nucleotide-binding</keyword>
<feature type="domain" description="APS kinase" evidence="8">
    <location>
        <begin position="46"/>
        <end position="195"/>
    </location>
</feature>
<dbReference type="CDD" id="cd02027">
    <property type="entry name" value="APSK"/>
    <property type="match status" value="1"/>
</dbReference>
<evidence type="ECO:0000256" key="7">
    <source>
        <dbReference type="SAM" id="MobiDB-lite"/>
    </source>
</evidence>
<dbReference type="NCBIfam" id="NF002059">
    <property type="entry name" value="PRK00889.1"/>
    <property type="match status" value="1"/>
</dbReference>
<comment type="caution">
    <text evidence="9">The sequence shown here is derived from an EMBL/GenBank/DDBJ whole genome shotgun (WGS) entry which is preliminary data.</text>
</comment>
<dbReference type="NCBIfam" id="NF003013">
    <property type="entry name" value="PRK03846.1"/>
    <property type="match status" value="1"/>
</dbReference>
<protein>
    <recommendedName>
        <fullName evidence="2">adenylyl-sulfate kinase</fullName>
        <ecNumber evidence="2">2.7.1.25</ecNumber>
    </recommendedName>
</protein>
<keyword evidence="3" id="KW-0808">Transferase</keyword>
<proteinExistence type="inferred from homology"/>
<dbReference type="EMBL" id="BARS01007944">
    <property type="protein sequence ID" value="GAF71615.1"/>
    <property type="molecule type" value="Genomic_DNA"/>
</dbReference>
<sequence length="245" mass="27264">ETKIFSISGTQVRDDYLAKGELLPEWFTRPETAEILQKMYPPRHEQGLCLWFTGLSGSGKSTTAEILTSLLLERGRQVTLLDGDVVRTHLSKGLGFSREDRDTNILRIGFVAGEIARQGGIVIAAAISPYRTTRNEVRKMVGEERFIEVFVDTPIEVCEERDVKGLYARARRGQIKGFTGVDDPYEVPVDPEITLHTVEISSETNARGIIDYLEEGGYLLPDGSNGRNDNQEDVASSEVAEQVED</sequence>
<dbReference type="PANTHER" id="PTHR42700">
    <property type="entry name" value="SULFATE ADENYLYLTRANSFERASE"/>
    <property type="match status" value="1"/>
</dbReference>
<comment type="catalytic activity">
    <reaction evidence="1">
        <text>adenosine 5'-phosphosulfate + ATP = 3'-phosphoadenylyl sulfate + ADP + H(+)</text>
        <dbReference type="Rhea" id="RHEA:24152"/>
        <dbReference type="ChEBI" id="CHEBI:15378"/>
        <dbReference type="ChEBI" id="CHEBI:30616"/>
        <dbReference type="ChEBI" id="CHEBI:58243"/>
        <dbReference type="ChEBI" id="CHEBI:58339"/>
        <dbReference type="ChEBI" id="CHEBI:456216"/>
        <dbReference type="EC" id="2.7.1.25"/>
    </reaction>
</comment>
<evidence type="ECO:0000256" key="3">
    <source>
        <dbReference type="ARBA" id="ARBA00022679"/>
    </source>
</evidence>
<comment type="pathway">
    <text evidence="6">Sulfur metabolism; hydrogen sulfide biosynthesis; sulfite from sulfate.</text>
</comment>
<dbReference type="InterPro" id="IPR050512">
    <property type="entry name" value="Sulf_AdTrans/APS_kinase"/>
</dbReference>
<feature type="non-terminal residue" evidence="9">
    <location>
        <position position="1"/>
    </location>
</feature>
<dbReference type="InterPro" id="IPR002891">
    <property type="entry name" value="APS"/>
</dbReference>
<dbReference type="PANTHER" id="PTHR42700:SF3">
    <property type="entry name" value="BIFUNCTIONAL SAT_APS KINASE-RELATED"/>
    <property type="match status" value="1"/>
</dbReference>
<dbReference type="Gene3D" id="3.40.50.620">
    <property type="entry name" value="HUPs"/>
    <property type="match status" value="1"/>
</dbReference>